<keyword evidence="6 9" id="KW-0521">NADP</keyword>
<dbReference type="InterPro" id="IPR035587">
    <property type="entry name" value="DUS-like_FMN-bd"/>
</dbReference>
<evidence type="ECO:0000256" key="1">
    <source>
        <dbReference type="ARBA" id="ARBA00001917"/>
    </source>
</evidence>
<feature type="domain" description="DUS-like FMN-binding" evidence="13">
    <location>
        <begin position="1"/>
        <end position="299"/>
    </location>
</feature>
<dbReference type="InterPro" id="IPR001269">
    <property type="entry name" value="DUS_fam"/>
</dbReference>
<dbReference type="SUPFAM" id="SSF51395">
    <property type="entry name" value="FMN-linked oxidoreductases"/>
    <property type="match status" value="1"/>
</dbReference>
<feature type="active site" description="Proton donor" evidence="9 11">
    <location>
        <position position="83"/>
    </location>
</feature>
<feature type="binding site" evidence="9 12">
    <location>
        <position position="155"/>
    </location>
    <ligand>
        <name>FMN</name>
        <dbReference type="ChEBI" id="CHEBI:58210"/>
    </ligand>
</feature>
<dbReference type="GO" id="GO:0050660">
    <property type="term" value="F:flavin adenine dinucleotide binding"/>
    <property type="evidence" value="ECO:0007669"/>
    <property type="project" value="InterPro"/>
</dbReference>
<reference evidence="14 15" key="1">
    <citation type="submission" date="2017-04" db="EMBL/GenBank/DDBJ databases">
        <authorList>
            <person name="Afonso C.L."/>
            <person name="Miller P.J."/>
            <person name="Scott M.A."/>
            <person name="Spackman E."/>
            <person name="Goraichik I."/>
            <person name="Dimitrov K.M."/>
            <person name="Suarez D.L."/>
            <person name="Swayne D.E."/>
        </authorList>
    </citation>
    <scope>NUCLEOTIDE SEQUENCE [LARGE SCALE GENOMIC DNA]</scope>
    <source>
        <strain evidence="14 15">USBA 355</strain>
    </source>
</reference>
<comment type="function">
    <text evidence="9">Catalyzes the synthesis of 5,6-dihydrouridine (D), a modified base found in the D-loop of most tRNAs, via the reduction of the C5-C6 double bond in target uridines. Specifically modifies U20 and U20a in tRNAs.</text>
</comment>
<evidence type="ECO:0000256" key="4">
    <source>
        <dbReference type="ARBA" id="ARBA00022643"/>
    </source>
</evidence>
<evidence type="ECO:0000256" key="2">
    <source>
        <dbReference type="ARBA" id="ARBA00022555"/>
    </source>
</evidence>
<feature type="binding site" evidence="9 12">
    <location>
        <begin position="195"/>
        <end position="197"/>
    </location>
    <ligand>
        <name>FMN</name>
        <dbReference type="ChEBI" id="CHEBI:58210"/>
    </ligand>
</feature>
<evidence type="ECO:0000259" key="13">
    <source>
        <dbReference type="Pfam" id="PF01207"/>
    </source>
</evidence>
<dbReference type="EMBL" id="FWZX01000053">
    <property type="protein sequence ID" value="SMF84109.1"/>
    <property type="molecule type" value="Genomic_DNA"/>
</dbReference>
<dbReference type="CDD" id="cd02801">
    <property type="entry name" value="DUS_like_FMN"/>
    <property type="match status" value="1"/>
</dbReference>
<evidence type="ECO:0000256" key="11">
    <source>
        <dbReference type="PIRSR" id="PIRSR006621-1"/>
    </source>
</evidence>
<dbReference type="NCBIfam" id="NF008774">
    <property type="entry name" value="PRK11815.1"/>
    <property type="match status" value="1"/>
</dbReference>
<dbReference type="HAMAP" id="MF_02041">
    <property type="entry name" value="DusA_subfam"/>
    <property type="match status" value="1"/>
</dbReference>
<dbReference type="Gene3D" id="1.20.120.1460">
    <property type="match status" value="1"/>
</dbReference>
<sequence>MMDWTDRHCRFFLRLITRRTLLYTEMVTTGAILHGDRDRFLAFDAAEHPLALQLGGSDPAELAACARIAEDWGYDEVNLNVGCPSDRVQNGRFGACLMAEPELVGRCVAAMREATALPVTVKCRIGIDEQDAYEDLLGFVDRVSGIGGCRSFTVHARKAWLQGLSPKQNREIPPLRYGEVHRLKRERPELEIVVNGGLLGLDAALEQLDTVDGAMIGRAAYQDPWCLAEADARVFGEAGPAPTRPEVVERLLPYLEARCAEGVPLKAMTRHILGLFNGLPGARAWRRQLSEAAHLPGAGPAVVERAAAELARRTEGLAA</sequence>
<dbReference type="Gene3D" id="3.20.20.70">
    <property type="entry name" value="Aldolase class I"/>
    <property type="match status" value="1"/>
</dbReference>
<comment type="cofactor">
    <cofactor evidence="1 9 10 12">
        <name>FMN</name>
        <dbReference type="ChEBI" id="CHEBI:58210"/>
    </cofactor>
</comment>
<gene>
    <name evidence="9" type="primary">dusA</name>
    <name evidence="14" type="ORF">SAMN05428998_1532</name>
</gene>
<accession>A0A1Y6CRG2</accession>
<keyword evidence="8 9" id="KW-0560">Oxidoreductase</keyword>
<feature type="site" description="Interacts with tRNA; defines subfamily-specific binding signature" evidence="9">
    <location>
        <position position="167"/>
    </location>
</feature>
<dbReference type="PROSITE" id="PS01136">
    <property type="entry name" value="UPF0034"/>
    <property type="match status" value="1"/>
</dbReference>
<feature type="site" description="Interacts with tRNA" evidence="9">
    <location>
        <position position="80"/>
    </location>
</feature>
<evidence type="ECO:0000256" key="8">
    <source>
        <dbReference type="ARBA" id="ARBA00023002"/>
    </source>
</evidence>
<keyword evidence="2 9" id="KW-0820">tRNA-binding</keyword>
<evidence type="ECO:0000256" key="6">
    <source>
        <dbReference type="ARBA" id="ARBA00022857"/>
    </source>
</evidence>
<comment type="catalytic activity">
    <reaction evidence="9">
        <text>5,6-dihydrouridine(20a) in tRNA + NADP(+) = uridine(20a) in tRNA + NADPH + H(+)</text>
        <dbReference type="Rhea" id="RHEA:53344"/>
        <dbReference type="Rhea" id="RHEA-COMP:13535"/>
        <dbReference type="Rhea" id="RHEA-COMP:13536"/>
        <dbReference type="ChEBI" id="CHEBI:15378"/>
        <dbReference type="ChEBI" id="CHEBI:57783"/>
        <dbReference type="ChEBI" id="CHEBI:58349"/>
        <dbReference type="ChEBI" id="CHEBI:65315"/>
        <dbReference type="ChEBI" id="CHEBI:74443"/>
    </reaction>
</comment>
<comment type="catalytic activity">
    <reaction evidence="9">
        <text>5,6-dihydrouridine(20a) in tRNA + NAD(+) = uridine(20a) in tRNA + NADH + H(+)</text>
        <dbReference type="Rhea" id="RHEA:53348"/>
        <dbReference type="Rhea" id="RHEA-COMP:13535"/>
        <dbReference type="Rhea" id="RHEA-COMP:13536"/>
        <dbReference type="ChEBI" id="CHEBI:15378"/>
        <dbReference type="ChEBI" id="CHEBI:57540"/>
        <dbReference type="ChEBI" id="CHEBI:57945"/>
        <dbReference type="ChEBI" id="CHEBI:65315"/>
        <dbReference type="ChEBI" id="CHEBI:74443"/>
    </reaction>
</comment>
<feature type="site" description="Interacts with tRNA; defines subfamily-specific binding signature" evidence="9">
    <location>
        <position position="286"/>
    </location>
</feature>
<comment type="catalytic activity">
    <reaction evidence="9">
        <text>5,6-dihydrouridine(20) in tRNA + NADP(+) = uridine(20) in tRNA + NADPH + H(+)</text>
        <dbReference type="Rhea" id="RHEA:53336"/>
        <dbReference type="Rhea" id="RHEA-COMP:13533"/>
        <dbReference type="Rhea" id="RHEA-COMP:13534"/>
        <dbReference type="ChEBI" id="CHEBI:15378"/>
        <dbReference type="ChEBI" id="CHEBI:57783"/>
        <dbReference type="ChEBI" id="CHEBI:58349"/>
        <dbReference type="ChEBI" id="CHEBI:65315"/>
        <dbReference type="ChEBI" id="CHEBI:74443"/>
        <dbReference type="EC" id="1.3.1.91"/>
    </reaction>
</comment>
<dbReference type="GO" id="GO:0102264">
    <property type="term" value="F:tRNA-dihydrouridine20 synthase activity"/>
    <property type="evidence" value="ECO:0007669"/>
    <property type="project" value="UniProtKB-EC"/>
</dbReference>
<feature type="site" description="Interacts with tRNA" evidence="9">
    <location>
        <position position="170"/>
    </location>
</feature>
<dbReference type="InterPro" id="IPR004653">
    <property type="entry name" value="DusA"/>
</dbReference>
<evidence type="ECO:0000313" key="15">
    <source>
        <dbReference type="Proteomes" id="UP000192917"/>
    </source>
</evidence>
<proteinExistence type="inferred from homology"/>
<comment type="catalytic activity">
    <reaction evidence="9">
        <text>5,6-dihydrouridine(20) in tRNA + NAD(+) = uridine(20) in tRNA + NADH + H(+)</text>
        <dbReference type="Rhea" id="RHEA:53340"/>
        <dbReference type="Rhea" id="RHEA-COMP:13533"/>
        <dbReference type="Rhea" id="RHEA-COMP:13534"/>
        <dbReference type="ChEBI" id="CHEBI:15378"/>
        <dbReference type="ChEBI" id="CHEBI:57540"/>
        <dbReference type="ChEBI" id="CHEBI:57945"/>
        <dbReference type="ChEBI" id="CHEBI:65315"/>
        <dbReference type="ChEBI" id="CHEBI:74443"/>
        <dbReference type="EC" id="1.3.1.91"/>
    </reaction>
</comment>
<dbReference type="InterPro" id="IPR018517">
    <property type="entry name" value="tRNA_hU_synthase_CS"/>
</dbReference>
<dbReference type="AlphaFoldDB" id="A0A1Y6CRG2"/>
<dbReference type="EC" id="1.3.1.91" evidence="9"/>
<dbReference type="PANTHER" id="PTHR42907">
    <property type="entry name" value="FMN-LINKED OXIDOREDUCTASES SUPERFAMILY PROTEIN"/>
    <property type="match status" value="1"/>
</dbReference>
<dbReference type="Pfam" id="PF01207">
    <property type="entry name" value="Dus"/>
    <property type="match status" value="1"/>
</dbReference>
<keyword evidence="7 9" id="KW-0694">RNA-binding</keyword>
<keyword evidence="4 9" id="KW-0288">FMN</keyword>
<evidence type="ECO:0000256" key="10">
    <source>
        <dbReference type="PIRNR" id="PIRNR006621"/>
    </source>
</evidence>
<dbReference type="GO" id="GO:0102266">
    <property type="term" value="F:tRNA-dihydrouridine20a synthase activity"/>
    <property type="evidence" value="ECO:0007669"/>
    <property type="project" value="RHEA"/>
</dbReference>
<evidence type="ECO:0000256" key="12">
    <source>
        <dbReference type="PIRSR" id="PIRSR006621-2"/>
    </source>
</evidence>
<dbReference type="GO" id="GO:0010181">
    <property type="term" value="F:FMN binding"/>
    <property type="evidence" value="ECO:0007669"/>
    <property type="project" value="UniProtKB-UniRule"/>
</dbReference>
<keyword evidence="15" id="KW-1185">Reference proteome</keyword>
<keyword evidence="12" id="KW-0547">Nucleotide-binding</keyword>
<dbReference type="PIRSF" id="PIRSF006621">
    <property type="entry name" value="Dus"/>
    <property type="match status" value="1"/>
</dbReference>
<dbReference type="Proteomes" id="UP000192917">
    <property type="component" value="Unassembled WGS sequence"/>
</dbReference>
<feature type="binding site" evidence="9 12">
    <location>
        <begin position="217"/>
        <end position="218"/>
    </location>
    <ligand>
        <name>FMN</name>
        <dbReference type="ChEBI" id="CHEBI:58210"/>
    </ligand>
</feature>
<comment type="caution">
    <text evidence="9">Lacks conserved residue(s) required for the propagation of feature annotation.</text>
</comment>
<dbReference type="PANTHER" id="PTHR42907:SF1">
    <property type="entry name" value="FMN-LINKED OXIDOREDUCTASES SUPERFAMILY PROTEIN"/>
    <property type="match status" value="1"/>
</dbReference>
<feature type="binding site" evidence="9 12">
    <location>
        <position position="122"/>
    </location>
    <ligand>
        <name>FMN</name>
        <dbReference type="ChEBI" id="CHEBI:58210"/>
    </ligand>
</feature>
<evidence type="ECO:0000256" key="7">
    <source>
        <dbReference type="ARBA" id="ARBA00022884"/>
    </source>
</evidence>
<dbReference type="NCBIfam" id="TIGR00742">
    <property type="entry name" value="yjbN"/>
    <property type="match status" value="1"/>
</dbReference>
<evidence type="ECO:0000256" key="3">
    <source>
        <dbReference type="ARBA" id="ARBA00022630"/>
    </source>
</evidence>
<evidence type="ECO:0000313" key="14">
    <source>
        <dbReference type="EMBL" id="SMF84109.1"/>
    </source>
</evidence>
<dbReference type="STRING" id="560819.SAMN05428998_1532"/>
<dbReference type="InterPro" id="IPR013785">
    <property type="entry name" value="Aldolase_TIM"/>
</dbReference>
<organism evidence="14 15">
    <name type="scientific">Tistlia consotensis USBA 355</name>
    <dbReference type="NCBI Taxonomy" id="560819"/>
    <lineage>
        <taxon>Bacteria</taxon>
        <taxon>Pseudomonadati</taxon>
        <taxon>Pseudomonadota</taxon>
        <taxon>Alphaproteobacteria</taxon>
        <taxon>Rhodospirillales</taxon>
        <taxon>Rhodovibrionaceae</taxon>
        <taxon>Tistlia</taxon>
    </lineage>
</organism>
<feature type="site" description="Interacts with tRNA; defines subfamily-specific binding signature" evidence="9">
    <location>
        <position position="283"/>
    </location>
</feature>
<evidence type="ECO:0000256" key="5">
    <source>
        <dbReference type="ARBA" id="ARBA00022694"/>
    </source>
</evidence>
<feature type="binding site" evidence="9 12">
    <location>
        <position position="53"/>
    </location>
    <ligand>
        <name>FMN</name>
        <dbReference type="ChEBI" id="CHEBI:58210"/>
    </ligand>
</feature>
<keyword evidence="5 9" id="KW-0819">tRNA processing</keyword>
<protein>
    <recommendedName>
        <fullName evidence="9">tRNA-dihydrouridine(20/20a) synthase</fullName>
        <ecNumber evidence="9">1.3.1.91</ecNumber>
    </recommendedName>
    <alternativeName>
        <fullName evidence="9">U20-specific dihydrouridine synthase</fullName>
        <shortName evidence="9">U20-specific Dus</shortName>
    </alternativeName>
    <alternativeName>
        <fullName evidence="9">tRNA-dihydrouridine synthase A</fullName>
    </alternativeName>
</protein>
<keyword evidence="3 9" id="KW-0285">Flavoprotein</keyword>
<evidence type="ECO:0000256" key="9">
    <source>
        <dbReference type="HAMAP-Rule" id="MF_02041"/>
    </source>
</evidence>
<comment type="similarity">
    <text evidence="9">Belongs to the Dus family. DusA subfamily.</text>
</comment>
<dbReference type="GO" id="GO:0000049">
    <property type="term" value="F:tRNA binding"/>
    <property type="evidence" value="ECO:0007669"/>
    <property type="project" value="UniProtKB-UniRule"/>
</dbReference>
<comment type="similarity">
    <text evidence="10">Belongs to the dus family.</text>
</comment>
<name>A0A1Y6CRG2_9PROT</name>